<protein>
    <submittedName>
        <fullName evidence="7">Suppressor of lurcher protein 1-like</fullName>
    </submittedName>
</protein>
<dbReference type="RefSeq" id="XP_025829052.1">
    <property type="nucleotide sequence ID" value="XM_025973267.1"/>
</dbReference>
<keyword evidence="6" id="KW-1185">Reference proteome</keyword>
<dbReference type="SUPFAM" id="SSF49854">
    <property type="entry name" value="Spermadhesin, CUB domain"/>
    <property type="match status" value="2"/>
</dbReference>
<keyword evidence="1" id="KW-1015">Disulfide bond</keyword>
<dbReference type="InterPro" id="IPR053207">
    <property type="entry name" value="Non-NMDA_GluR_Accessory"/>
</dbReference>
<dbReference type="InterPro" id="IPR000859">
    <property type="entry name" value="CUB_dom"/>
</dbReference>
<accession>A0A7F5R1P7</accession>
<feature type="domain" description="CUB" evidence="5">
    <location>
        <begin position="36"/>
        <end position="157"/>
    </location>
</feature>
<dbReference type="PANTHER" id="PTHR47537:SF2">
    <property type="entry name" value="CUBILIN"/>
    <property type="match status" value="1"/>
</dbReference>
<dbReference type="Pfam" id="PF00431">
    <property type="entry name" value="CUB"/>
    <property type="match status" value="2"/>
</dbReference>
<feature type="domain" description="CUB" evidence="5">
    <location>
        <begin position="173"/>
        <end position="291"/>
    </location>
</feature>
<evidence type="ECO:0000256" key="2">
    <source>
        <dbReference type="PROSITE-ProRule" id="PRU00059"/>
    </source>
</evidence>
<dbReference type="SMART" id="SM00042">
    <property type="entry name" value="CUB"/>
    <property type="match status" value="2"/>
</dbReference>
<name>A0A7F5R1P7_AGRPL</name>
<evidence type="ECO:0000256" key="4">
    <source>
        <dbReference type="SAM" id="SignalP"/>
    </source>
</evidence>
<dbReference type="PROSITE" id="PS01180">
    <property type="entry name" value="CUB"/>
    <property type="match status" value="2"/>
</dbReference>
<comment type="caution">
    <text evidence="2">Lacks conserved residue(s) required for the propagation of feature annotation.</text>
</comment>
<evidence type="ECO:0000256" key="3">
    <source>
        <dbReference type="SAM" id="MobiDB-lite"/>
    </source>
</evidence>
<evidence type="ECO:0000259" key="5">
    <source>
        <dbReference type="PROSITE" id="PS01180"/>
    </source>
</evidence>
<dbReference type="InterPro" id="IPR035914">
    <property type="entry name" value="Sperma_CUB_dom_sf"/>
</dbReference>
<dbReference type="InParanoid" id="A0A7F5R1P7"/>
<dbReference type="CDD" id="cd00041">
    <property type="entry name" value="CUB"/>
    <property type="match status" value="2"/>
</dbReference>
<dbReference type="GO" id="GO:0005886">
    <property type="term" value="C:plasma membrane"/>
    <property type="evidence" value="ECO:0007669"/>
    <property type="project" value="TreeGrafter"/>
</dbReference>
<feature type="signal peptide" evidence="4">
    <location>
        <begin position="1"/>
        <end position="19"/>
    </location>
</feature>
<organism evidence="6 7">
    <name type="scientific">Agrilus planipennis</name>
    <name type="common">Emerald ash borer</name>
    <name type="synonym">Agrilus marcopoli</name>
    <dbReference type="NCBI Taxonomy" id="224129"/>
    <lineage>
        <taxon>Eukaryota</taxon>
        <taxon>Metazoa</taxon>
        <taxon>Ecdysozoa</taxon>
        <taxon>Arthropoda</taxon>
        <taxon>Hexapoda</taxon>
        <taxon>Insecta</taxon>
        <taxon>Pterygota</taxon>
        <taxon>Neoptera</taxon>
        <taxon>Endopterygota</taxon>
        <taxon>Coleoptera</taxon>
        <taxon>Polyphaga</taxon>
        <taxon>Elateriformia</taxon>
        <taxon>Buprestoidea</taxon>
        <taxon>Buprestidae</taxon>
        <taxon>Agrilinae</taxon>
        <taxon>Agrilus</taxon>
    </lineage>
</organism>
<reference evidence="7" key="1">
    <citation type="submission" date="2025-08" db="UniProtKB">
        <authorList>
            <consortium name="RefSeq"/>
        </authorList>
    </citation>
    <scope>IDENTIFICATION</scope>
    <source>
        <tissue evidence="7">Entire body</tissue>
    </source>
</reference>
<evidence type="ECO:0000313" key="7">
    <source>
        <dbReference type="RefSeq" id="XP_025829052.1"/>
    </source>
</evidence>
<evidence type="ECO:0000256" key="1">
    <source>
        <dbReference type="ARBA" id="ARBA00023157"/>
    </source>
</evidence>
<dbReference type="Proteomes" id="UP000192223">
    <property type="component" value="Unplaced"/>
</dbReference>
<dbReference type="Gene3D" id="2.60.120.290">
    <property type="entry name" value="Spermadhesin, CUB domain"/>
    <property type="match status" value="2"/>
</dbReference>
<feature type="compositionally biased region" description="Polar residues" evidence="3">
    <location>
        <begin position="35"/>
        <end position="54"/>
    </location>
</feature>
<dbReference type="PANTHER" id="PTHR47537">
    <property type="entry name" value="CUBILIN"/>
    <property type="match status" value="1"/>
</dbReference>
<dbReference type="KEGG" id="apln:108734950"/>
<dbReference type="OrthoDB" id="6369184at2759"/>
<dbReference type="FunFam" id="2.60.120.290:FF:000058">
    <property type="entry name" value="CUB domaincontaining protein"/>
    <property type="match status" value="1"/>
</dbReference>
<dbReference type="GeneID" id="108734950"/>
<sequence>MSATAKFLKLLFVVQSVAGYEKETFGFPKRERGSSCDNTYTSDTAKNGSITSPGYPSPYSERTTCRYDFVGRGRERVQIVFQDFNLFHPTEDSKDCNDQDSLMAFMHIDGRMEKIETFCASSLPNPIMSNGPRLKLEFHGISGSRYSRGFKATYIFTEDFGIKSGVQLPDYPCAFVYNSSVSVKGHFHSPNFPGLYPRDTECHFYFYGNQGERVRLHFLYFDVEGVIPCEATTASDYVEFSNYMNRDRKYSRYCGQMNEFSVESDRVFFRVTFRSNDRLDGKGFNATYQFIDEEITPTVIMIPTNSGHHFKGVVSFLSLVVLLLSILSR</sequence>
<keyword evidence="4" id="KW-0732">Signal</keyword>
<evidence type="ECO:0000313" key="6">
    <source>
        <dbReference type="Proteomes" id="UP000192223"/>
    </source>
</evidence>
<feature type="region of interest" description="Disordered" evidence="3">
    <location>
        <begin position="32"/>
        <end position="59"/>
    </location>
</feature>
<dbReference type="AlphaFoldDB" id="A0A7F5R1P7"/>
<feature type="chain" id="PRO_5028833605" evidence="4">
    <location>
        <begin position="20"/>
        <end position="329"/>
    </location>
</feature>
<proteinExistence type="predicted"/>
<gene>
    <name evidence="7" type="primary">LOC108734950</name>
</gene>